<feature type="transmembrane region" description="Helical" evidence="5">
    <location>
        <begin position="435"/>
        <end position="455"/>
    </location>
</feature>
<evidence type="ECO:0008006" key="8">
    <source>
        <dbReference type="Google" id="ProtNLM"/>
    </source>
</evidence>
<dbReference type="OrthoDB" id="5396681at2759"/>
<dbReference type="EMBL" id="KZ678143">
    <property type="protein sequence ID" value="PSN61811.1"/>
    <property type="molecule type" value="Genomic_DNA"/>
</dbReference>
<feature type="transmembrane region" description="Helical" evidence="5">
    <location>
        <begin position="475"/>
        <end position="496"/>
    </location>
</feature>
<sequence>MEEQIEFEHDADCLNLTNQKVALTYRVRKKSHLIFHDSCQVDARLVCTAFYEKPVLYITNQNDLDEAMVKTSADPFCILSFHQKNSLDNLQCTESAMFQVINTWVVSAIFLSVLLKSGDQMVVFEDSSGFKEVTRCSNGSFRKLYQFLFNRVYKHPSYKSEEQLYIEIVGLMFFDKSHYIHQETRIKLMADTYNRIFDCVTEIAYQLMYVEPSGRDAERDPWSIRQTGIYHDYEADSKTSRIILLHPKNESAAQERIEKLAHRSSIGLLTDHPINIHIVIISVYLTHWSDHIESIATGAEEIRRDLTTIDIKHDKIDPGEMQTLRNLEDKVVTKVCRCLISTRRTVAALIELNHGLSVRNDVDQQKIYAVHQQLLLFDDQLEGFLNSAQILEERIKATLGLLDNILELQNHSNSEKIQKNLLELTSKNVDDNATVRFITVCTMIYLPASFMATLLGMNLFEFRGEREGIKVSSAFWLYIALTVPLTILTVGAYLYFKRRHDRLREKRLCQIEEETA</sequence>
<name>A0A2T2N8M2_CORCC</name>
<dbReference type="GO" id="GO:0016020">
    <property type="term" value="C:membrane"/>
    <property type="evidence" value="ECO:0007669"/>
    <property type="project" value="UniProtKB-SubCell"/>
</dbReference>
<comment type="subcellular location">
    <subcellularLocation>
        <location evidence="1">Membrane</location>
        <topology evidence="1">Multi-pass membrane protein</topology>
    </subcellularLocation>
</comment>
<dbReference type="GO" id="GO:0046873">
    <property type="term" value="F:metal ion transmembrane transporter activity"/>
    <property type="evidence" value="ECO:0007669"/>
    <property type="project" value="InterPro"/>
</dbReference>
<dbReference type="Pfam" id="PF01544">
    <property type="entry name" value="CorA"/>
    <property type="match status" value="1"/>
</dbReference>
<evidence type="ECO:0000256" key="5">
    <source>
        <dbReference type="SAM" id="Phobius"/>
    </source>
</evidence>
<evidence type="ECO:0000256" key="4">
    <source>
        <dbReference type="ARBA" id="ARBA00023136"/>
    </source>
</evidence>
<gene>
    <name evidence="6" type="ORF">BS50DRAFT_578295</name>
</gene>
<dbReference type="InterPro" id="IPR045863">
    <property type="entry name" value="CorA_TM1_TM2"/>
</dbReference>
<dbReference type="SUPFAM" id="SSF144083">
    <property type="entry name" value="Magnesium transport protein CorA, transmembrane region"/>
    <property type="match status" value="1"/>
</dbReference>
<dbReference type="AlphaFoldDB" id="A0A2T2N8M2"/>
<evidence type="ECO:0000313" key="7">
    <source>
        <dbReference type="Proteomes" id="UP000240883"/>
    </source>
</evidence>
<dbReference type="Proteomes" id="UP000240883">
    <property type="component" value="Unassembled WGS sequence"/>
</dbReference>
<evidence type="ECO:0000256" key="2">
    <source>
        <dbReference type="ARBA" id="ARBA00022692"/>
    </source>
</evidence>
<keyword evidence="3 5" id="KW-1133">Transmembrane helix</keyword>
<keyword evidence="7" id="KW-1185">Reference proteome</keyword>
<evidence type="ECO:0000313" key="6">
    <source>
        <dbReference type="EMBL" id="PSN61811.1"/>
    </source>
</evidence>
<keyword evidence="2 5" id="KW-0812">Transmembrane</keyword>
<protein>
    <recommendedName>
        <fullName evidence="8">Cora-domain-containing protein</fullName>
    </recommendedName>
</protein>
<dbReference type="Gene3D" id="1.20.58.340">
    <property type="entry name" value="Magnesium transport protein CorA, transmembrane region"/>
    <property type="match status" value="1"/>
</dbReference>
<reference evidence="6 7" key="1">
    <citation type="journal article" date="2018" name="Front. Microbiol.">
        <title>Genome-Wide Analysis of Corynespora cassiicola Leaf Fall Disease Putative Effectors.</title>
        <authorList>
            <person name="Lopez D."/>
            <person name="Ribeiro S."/>
            <person name="Label P."/>
            <person name="Fumanal B."/>
            <person name="Venisse J.S."/>
            <person name="Kohler A."/>
            <person name="de Oliveira R.R."/>
            <person name="Labutti K."/>
            <person name="Lipzen A."/>
            <person name="Lail K."/>
            <person name="Bauer D."/>
            <person name="Ohm R.A."/>
            <person name="Barry K.W."/>
            <person name="Spatafora J."/>
            <person name="Grigoriev I.V."/>
            <person name="Martin F.M."/>
            <person name="Pujade-Renaud V."/>
        </authorList>
    </citation>
    <scope>NUCLEOTIDE SEQUENCE [LARGE SCALE GENOMIC DNA]</scope>
    <source>
        <strain evidence="6 7">Philippines</strain>
    </source>
</reference>
<organism evidence="6 7">
    <name type="scientific">Corynespora cassiicola Philippines</name>
    <dbReference type="NCBI Taxonomy" id="1448308"/>
    <lineage>
        <taxon>Eukaryota</taxon>
        <taxon>Fungi</taxon>
        <taxon>Dikarya</taxon>
        <taxon>Ascomycota</taxon>
        <taxon>Pezizomycotina</taxon>
        <taxon>Dothideomycetes</taxon>
        <taxon>Pleosporomycetidae</taxon>
        <taxon>Pleosporales</taxon>
        <taxon>Corynesporascaceae</taxon>
        <taxon>Corynespora</taxon>
    </lineage>
</organism>
<proteinExistence type="predicted"/>
<accession>A0A2T2N8M2</accession>
<evidence type="ECO:0000256" key="1">
    <source>
        <dbReference type="ARBA" id="ARBA00004141"/>
    </source>
</evidence>
<dbReference type="InterPro" id="IPR002523">
    <property type="entry name" value="MgTranspt_CorA/ZnTranspt_ZntB"/>
</dbReference>
<keyword evidence="4 5" id="KW-0472">Membrane</keyword>
<evidence type="ECO:0000256" key="3">
    <source>
        <dbReference type="ARBA" id="ARBA00022989"/>
    </source>
</evidence>